<evidence type="ECO:0000256" key="1">
    <source>
        <dbReference type="SAM" id="Phobius"/>
    </source>
</evidence>
<reference evidence="2 3" key="1">
    <citation type="journal article" date="2006" name="Nature">
        <title>Global trends of whole-genome duplications revealed by the ciliate Paramecium tetraurelia.</title>
        <authorList>
            <consortium name="Genoscope"/>
            <person name="Aury J.-M."/>
            <person name="Jaillon O."/>
            <person name="Duret L."/>
            <person name="Noel B."/>
            <person name="Jubin C."/>
            <person name="Porcel B.M."/>
            <person name="Segurens B."/>
            <person name="Daubin V."/>
            <person name="Anthouard V."/>
            <person name="Aiach N."/>
            <person name="Arnaiz O."/>
            <person name="Billaut A."/>
            <person name="Beisson J."/>
            <person name="Blanc I."/>
            <person name="Bouhouche K."/>
            <person name="Camara F."/>
            <person name="Duharcourt S."/>
            <person name="Guigo R."/>
            <person name="Gogendeau D."/>
            <person name="Katinka M."/>
            <person name="Keller A.-M."/>
            <person name="Kissmehl R."/>
            <person name="Klotz C."/>
            <person name="Koll F."/>
            <person name="Le Moue A."/>
            <person name="Lepere C."/>
            <person name="Malinsky S."/>
            <person name="Nowacki M."/>
            <person name="Nowak J.K."/>
            <person name="Plattner H."/>
            <person name="Poulain J."/>
            <person name="Ruiz F."/>
            <person name="Serrano V."/>
            <person name="Zagulski M."/>
            <person name="Dessen P."/>
            <person name="Betermier M."/>
            <person name="Weissenbach J."/>
            <person name="Scarpelli C."/>
            <person name="Schachter V."/>
            <person name="Sperling L."/>
            <person name="Meyer E."/>
            <person name="Cohen J."/>
            <person name="Wincker P."/>
        </authorList>
    </citation>
    <scope>NUCLEOTIDE SEQUENCE [LARGE SCALE GENOMIC DNA]</scope>
    <source>
        <strain evidence="2 3">Stock d4-2</strain>
    </source>
</reference>
<dbReference type="AlphaFoldDB" id="A0CIR6"/>
<dbReference type="InParanoid" id="A0CIR6"/>
<organism evidence="2 3">
    <name type="scientific">Paramecium tetraurelia</name>
    <dbReference type="NCBI Taxonomy" id="5888"/>
    <lineage>
        <taxon>Eukaryota</taxon>
        <taxon>Sar</taxon>
        <taxon>Alveolata</taxon>
        <taxon>Ciliophora</taxon>
        <taxon>Intramacronucleata</taxon>
        <taxon>Oligohymenophorea</taxon>
        <taxon>Peniculida</taxon>
        <taxon>Parameciidae</taxon>
        <taxon>Paramecium</taxon>
    </lineage>
</organism>
<name>A0CIR6_PARTE</name>
<dbReference type="Proteomes" id="UP000000600">
    <property type="component" value="Unassembled WGS sequence"/>
</dbReference>
<feature type="transmembrane region" description="Helical" evidence="1">
    <location>
        <begin position="12"/>
        <end position="28"/>
    </location>
</feature>
<gene>
    <name evidence="2" type="ORF">GSPATT00007818001</name>
</gene>
<dbReference type="KEGG" id="ptm:GSPATT00007818001"/>
<evidence type="ECO:0000313" key="3">
    <source>
        <dbReference type="Proteomes" id="UP000000600"/>
    </source>
</evidence>
<feature type="transmembrane region" description="Helical" evidence="1">
    <location>
        <begin position="34"/>
        <end position="52"/>
    </location>
</feature>
<dbReference type="RefSeq" id="XP_001438080.1">
    <property type="nucleotide sequence ID" value="XM_001438043.1"/>
</dbReference>
<dbReference type="EMBL" id="CT868085">
    <property type="protein sequence ID" value="CAK70683.1"/>
    <property type="molecule type" value="Genomic_DNA"/>
</dbReference>
<evidence type="ECO:0000313" key="2">
    <source>
        <dbReference type="EMBL" id="CAK70683.1"/>
    </source>
</evidence>
<keyword evidence="1" id="KW-1133">Transmembrane helix</keyword>
<evidence type="ECO:0008006" key="4">
    <source>
        <dbReference type="Google" id="ProtNLM"/>
    </source>
</evidence>
<keyword evidence="3" id="KW-1185">Reference proteome</keyword>
<dbReference type="GeneID" id="5023865"/>
<keyword evidence="1" id="KW-0812">Transmembrane</keyword>
<accession>A0CIR6</accession>
<proteinExistence type="predicted"/>
<keyword evidence="1" id="KW-0472">Membrane</keyword>
<sequence length="164" mass="19830">MDNNLYSKIKFQYILINWTILFNVLIMVQSKQVFLFIHDYILCSISFFNYSIISNLSQIKIQLNFVCQIVIFNFLQRLNFHQALLSEYLSNLPQLFNLLLLTFKYFKFNKQTRLRNLINYYIIKKKMYSMKVLINELISTQLKLDRNDYQFNAIYLQTISGQNK</sequence>
<protein>
    <recommendedName>
        <fullName evidence="4">Transmembrane protein</fullName>
    </recommendedName>
</protein>
<dbReference type="HOGENOM" id="CLU_1622183_0_0_1"/>